<reference evidence="1" key="1">
    <citation type="submission" date="2020-05" db="EMBL/GenBank/DDBJ databases">
        <title>Large-scale comparative analyses of tick genomes elucidate their genetic diversity and vector capacities.</title>
        <authorList>
            <person name="Jia N."/>
            <person name="Wang J."/>
            <person name="Shi W."/>
            <person name="Du L."/>
            <person name="Sun Y."/>
            <person name="Zhan W."/>
            <person name="Jiang J."/>
            <person name="Wang Q."/>
            <person name="Zhang B."/>
            <person name="Ji P."/>
            <person name="Sakyi L.B."/>
            <person name="Cui X."/>
            <person name="Yuan T."/>
            <person name="Jiang B."/>
            <person name="Yang W."/>
            <person name="Lam T.T.-Y."/>
            <person name="Chang Q."/>
            <person name="Ding S."/>
            <person name="Wang X."/>
            <person name="Zhu J."/>
            <person name="Ruan X."/>
            <person name="Zhao L."/>
            <person name="Wei J."/>
            <person name="Que T."/>
            <person name="Du C."/>
            <person name="Cheng J."/>
            <person name="Dai P."/>
            <person name="Han X."/>
            <person name="Huang E."/>
            <person name="Gao Y."/>
            <person name="Liu J."/>
            <person name="Shao H."/>
            <person name="Ye R."/>
            <person name="Li L."/>
            <person name="Wei W."/>
            <person name="Wang X."/>
            <person name="Wang C."/>
            <person name="Yang T."/>
            <person name="Huo Q."/>
            <person name="Li W."/>
            <person name="Guo W."/>
            <person name="Chen H."/>
            <person name="Zhou L."/>
            <person name="Ni X."/>
            <person name="Tian J."/>
            <person name="Zhou Y."/>
            <person name="Sheng Y."/>
            <person name="Liu T."/>
            <person name="Pan Y."/>
            <person name="Xia L."/>
            <person name="Li J."/>
            <person name="Zhao F."/>
            <person name="Cao W."/>
        </authorList>
    </citation>
    <scope>NUCLEOTIDE SEQUENCE</scope>
    <source>
        <strain evidence="1">Hyas-2018</strain>
    </source>
</reference>
<gene>
    <name evidence="1" type="ORF">HPB50_027063</name>
</gene>
<dbReference type="EMBL" id="CM023488">
    <property type="protein sequence ID" value="KAH6924992.1"/>
    <property type="molecule type" value="Genomic_DNA"/>
</dbReference>
<accession>A0ACB7RPU2</accession>
<dbReference type="Proteomes" id="UP000821845">
    <property type="component" value="Chromosome 8"/>
</dbReference>
<protein>
    <submittedName>
        <fullName evidence="1">Uncharacterized protein</fullName>
    </submittedName>
</protein>
<organism evidence="1 2">
    <name type="scientific">Hyalomma asiaticum</name>
    <name type="common">Tick</name>
    <dbReference type="NCBI Taxonomy" id="266040"/>
    <lineage>
        <taxon>Eukaryota</taxon>
        <taxon>Metazoa</taxon>
        <taxon>Ecdysozoa</taxon>
        <taxon>Arthropoda</taxon>
        <taxon>Chelicerata</taxon>
        <taxon>Arachnida</taxon>
        <taxon>Acari</taxon>
        <taxon>Parasitiformes</taxon>
        <taxon>Ixodida</taxon>
        <taxon>Ixodoidea</taxon>
        <taxon>Ixodidae</taxon>
        <taxon>Hyalomminae</taxon>
        <taxon>Hyalomma</taxon>
    </lineage>
</organism>
<proteinExistence type="predicted"/>
<keyword evidence="2" id="KW-1185">Reference proteome</keyword>
<evidence type="ECO:0000313" key="2">
    <source>
        <dbReference type="Proteomes" id="UP000821845"/>
    </source>
</evidence>
<name>A0ACB7RPU2_HYAAI</name>
<sequence>MSGPRQPIGGPELRDNSSKRNKASAPSRITVSRKRRVAATTSLGERFSQPDPLVPLAVHGVPSQQSPKAASFERIRAAPSLFLLLGSKLAQRASSAAPTVITTGQPFSEAALSGKRCSQRQ</sequence>
<evidence type="ECO:0000313" key="1">
    <source>
        <dbReference type="EMBL" id="KAH6924992.1"/>
    </source>
</evidence>
<comment type="caution">
    <text evidence="1">The sequence shown here is derived from an EMBL/GenBank/DDBJ whole genome shotgun (WGS) entry which is preliminary data.</text>
</comment>